<dbReference type="AlphaFoldDB" id="A0A4U8Q7R3"/>
<sequence length="350" mass="41971">MKICKEHFKEFIKAYHEDEVFYKNLYEEEHLRPDGFEDFVARINREYIREHELYVPAIHGKWLNYLNENELFGTSSDHIVIQKHYRYSPEYIHEHEFYEIFYVYEGTCENTIQNVKYACSEGDVCILPPKTKHSIAVFDDSIVINIMLKASTFHEVFFDIFTGKNVLSQFFAHILYDKTENNYLLFHTGKDEGIRSLVEDLYMEYEERVKYFETMMKNQVMTFFCLLLRNHENHMESFLNTNHKNLDMLEVLNYFQNHYAGITLKSAAEHFNFSVPHFSKLIKENTGQNFVEILKNIRLEKACYALEHTDLSIMTICEMIGYPNPEHFSRLFKKEFEMTPGEFRRRKIIS</sequence>
<evidence type="ECO:0000256" key="3">
    <source>
        <dbReference type="ARBA" id="ARBA00023163"/>
    </source>
</evidence>
<name>A0A4U8Q7R3_9FIRM</name>
<protein>
    <submittedName>
        <fullName evidence="5">L-rhamnose operon regulatory protein RhaS</fullName>
    </submittedName>
</protein>
<dbReference type="GO" id="GO:0043565">
    <property type="term" value="F:sequence-specific DNA binding"/>
    <property type="evidence" value="ECO:0007669"/>
    <property type="project" value="InterPro"/>
</dbReference>
<reference evidence="5 6" key="1">
    <citation type="journal article" date="2019" name="Anaerobe">
        <title>Detection of Robinsoniella peoriensis in multiple bone samples of a trauma patient.</title>
        <authorList>
            <person name="Schrottner P."/>
            <person name="Hartwich K."/>
            <person name="Bunk B."/>
            <person name="Schober I."/>
            <person name="Helbig S."/>
            <person name="Rudolph W.W."/>
            <person name="Gunzer F."/>
        </authorList>
    </citation>
    <scope>NUCLEOTIDE SEQUENCE [LARGE SCALE GENOMIC DNA]</scope>
    <source>
        <strain evidence="5 6">DSM 106044</strain>
    </source>
</reference>
<dbReference type="PANTHER" id="PTHR43280:SF28">
    <property type="entry name" value="HTH-TYPE TRANSCRIPTIONAL ACTIVATOR RHAS"/>
    <property type="match status" value="1"/>
</dbReference>
<evidence type="ECO:0000259" key="4">
    <source>
        <dbReference type="PROSITE" id="PS01124"/>
    </source>
</evidence>
<evidence type="ECO:0000313" key="6">
    <source>
        <dbReference type="Proteomes" id="UP000306509"/>
    </source>
</evidence>
<proteinExistence type="predicted"/>
<dbReference type="PROSITE" id="PS01124">
    <property type="entry name" value="HTH_ARAC_FAMILY_2"/>
    <property type="match status" value="1"/>
</dbReference>
<dbReference type="EMBL" id="QGQD01000110">
    <property type="protein sequence ID" value="TLC97785.1"/>
    <property type="molecule type" value="Genomic_DNA"/>
</dbReference>
<keyword evidence="3" id="KW-0804">Transcription</keyword>
<evidence type="ECO:0000256" key="1">
    <source>
        <dbReference type="ARBA" id="ARBA00023015"/>
    </source>
</evidence>
<dbReference type="PANTHER" id="PTHR43280">
    <property type="entry name" value="ARAC-FAMILY TRANSCRIPTIONAL REGULATOR"/>
    <property type="match status" value="1"/>
</dbReference>
<evidence type="ECO:0000313" key="5">
    <source>
        <dbReference type="EMBL" id="TLC97785.1"/>
    </source>
</evidence>
<dbReference type="Gene3D" id="2.60.120.10">
    <property type="entry name" value="Jelly Rolls"/>
    <property type="match status" value="1"/>
</dbReference>
<dbReference type="InterPro" id="IPR037923">
    <property type="entry name" value="HTH-like"/>
</dbReference>
<dbReference type="InterPro" id="IPR003313">
    <property type="entry name" value="AraC-bd"/>
</dbReference>
<evidence type="ECO:0000256" key="2">
    <source>
        <dbReference type="ARBA" id="ARBA00023125"/>
    </source>
</evidence>
<dbReference type="Pfam" id="PF12833">
    <property type="entry name" value="HTH_18"/>
    <property type="match status" value="1"/>
</dbReference>
<gene>
    <name evidence="5" type="primary">rhaS_10</name>
    <name evidence="5" type="ORF">DSM106044_05441</name>
</gene>
<organism evidence="5 6">
    <name type="scientific">Robinsoniella peoriensis</name>
    <dbReference type="NCBI Taxonomy" id="180332"/>
    <lineage>
        <taxon>Bacteria</taxon>
        <taxon>Bacillati</taxon>
        <taxon>Bacillota</taxon>
        <taxon>Clostridia</taxon>
        <taxon>Lachnospirales</taxon>
        <taxon>Lachnospiraceae</taxon>
        <taxon>Robinsoniella</taxon>
    </lineage>
</organism>
<accession>A0A4U8Q7R3</accession>
<feature type="domain" description="HTH araC/xylS-type" evidence="4">
    <location>
        <begin position="249"/>
        <end position="346"/>
    </location>
</feature>
<dbReference type="InterPro" id="IPR009057">
    <property type="entry name" value="Homeodomain-like_sf"/>
</dbReference>
<comment type="caution">
    <text evidence="5">The sequence shown here is derived from an EMBL/GenBank/DDBJ whole genome shotgun (WGS) entry which is preliminary data.</text>
</comment>
<dbReference type="InterPro" id="IPR014710">
    <property type="entry name" value="RmlC-like_jellyroll"/>
</dbReference>
<keyword evidence="2" id="KW-0238">DNA-binding</keyword>
<dbReference type="InterPro" id="IPR020449">
    <property type="entry name" value="Tscrpt_reg_AraC-type_HTH"/>
</dbReference>
<keyword evidence="1" id="KW-0805">Transcription regulation</keyword>
<keyword evidence="6" id="KW-1185">Reference proteome</keyword>
<dbReference type="InterPro" id="IPR018062">
    <property type="entry name" value="HTH_AraC-typ_CS"/>
</dbReference>
<dbReference type="SUPFAM" id="SSF51215">
    <property type="entry name" value="Regulatory protein AraC"/>
    <property type="match status" value="1"/>
</dbReference>
<dbReference type="RefSeq" id="WP_138004136.1">
    <property type="nucleotide sequence ID" value="NZ_QGQD01000110.1"/>
</dbReference>
<dbReference type="InterPro" id="IPR018060">
    <property type="entry name" value="HTH_AraC"/>
</dbReference>
<dbReference type="STRING" id="180332.GCA_000797495_04648"/>
<dbReference type="Proteomes" id="UP000306509">
    <property type="component" value="Unassembled WGS sequence"/>
</dbReference>
<dbReference type="Pfam" id="PF02311">
    <property type="entry name" value="AraC_binding"/>
    <property type="match status" value="1"/>
</dbReference>
<dbReference type="PRINTS" id="PR00032">
    <property type="entry name" value="HTHARAC"/>
</dbReference>
<dbReference type="SUPFAM" id="SSF46689">
    <property type="entry name" value="Homeodomain-like"/>
    <property type="match status" value="1"/>
</dbReference>
<dbReference type="Gene3D" id="1.10.10.60">
    <property type="entry name" value="Homeodomain-like"/>
    <property type="match status" value="2"/>
</dbReference>
<dbReference type="GO" id="GO:0003700">
    <property type="term" value="F:DNA-binding transcription factor activity"/>
    <property type="evidence" value="ECO:0007669"/>
    <property type="project" value="InterPro"/>
</dbReference>
<dbReference type="SMART" id="SM00342">
    <property type="entry name" value="HTH_ARAC"/>
    <property type="match status" value="1"/>
</dbReference>
<dbReference type="PROSITE" id="PS00041">
    <property type="entry name" value="HTH_ARAC_FAMILY_1"/>
    <property type="match status" value="1"/>
</dbReference>